<feature type="compositionally biased region" description="Basic residues" evidence="1">
    <location>
        <begin position="1092"/>
        <end position="1101"/>
    </location>
</feature>
<reference evidence="3 4" key="1">
    <citation type="submission" date="2022-09" db="EMBL/GenBank/DDBJ databases">
        <authorList>
            <person name="Palmer J.M."/>
        </authorList>
    </citation>
    <scope>NUCLEOTIDE SEQUENCE [LARGE SCALE GENOMIC DNA]</scope>
    <source>
        <strain evidence="3 4">DSM 7382</strain>
    </source>
</reference>
<feature type="compositionally biased region" description="Low complexity" evidence="1">
    <location>
        <begin position="1143"/>
        <end position="1154"/>
    </location>
</feature>
<accession>A0AAW0G049</accession>
<sequence>MEEDSELLDWGNEDDESQAQASYPSHYSQRNSVPHDAEDAVSLGGDDDDLHEFSAYQSRPVHDAEQFSHSRSSRPPSTPQRQQTPPPKHRERSGSPHKSSRRNDSPSLIRSQPLSMAKLTHALPPKPVLATASIARSPPLASTLASSMIQRERRLNGQSRGKSVSVEASDGLPPDWEIRYPRNGGREAYYYNVRTHESTWTRPQDGVHVASPAKDSRDSRARSLSRSVDDGAHSQGLPRTALHKDSKRRTSPAPVVTSELTYEDRHYRPGDSTVNAQTDRVPRAQARPLSPARSVTPPPRREALARRDLSRSLSPVNDSWRPNARDEDRSWGRHRNEDTRSLSPETRPRGRRQRADIEMPPLEDESIRRDHSREWPAHRHRSPLREASPPVSNSRRGMDSWKPSSPTIPSTSKRKHKTDRVLSPDPKLRKDLGVYIDRDDEVYIPREDVGLLEARKRDSHIPADSVPQRRGRDYLDLTNVEVKRRRMDYDISPPIRRSALPEPEVLPASNSLPQHPATMQEAEVPRRKRQPLPPQSTRFKEASKFPSSPVAPAPNAPPSRPAVQDGRIPNGPSSMYADVPSGPRNQNKGLQGDVAARTSSKTFSRFDNTVIPSRADASAMDVDYPLPSKPQAQRRNDEGIPRSVSATHLNDLQLESIPKGPRAMTGKMAAPPASYPSQANKQDMTRSPANMRGGKLPRQPPPHMAQVREPVSRRESAVGAPALAPQRFEDSLPTGPAKRGPNDTRDMIPPPSANAREPRRNAGPPTAPSMKLSGTNNIPIGTRRATPGTPVSELPGTSADRFRSAPIGQSQRLEPNSRYSDNYNSLAQDIESDDRHYRPLLDRRQQSDFEREAPNNFSRLPPPESQETLPSSRRQRRDSLVGQDDRANRATRFGPEPMKVSPVDPSSAESRTWLTRDESQEMVNRMGRPTSGALSQPSTRGPSSSSSWNAPRDDDDFQRNEGQGRARSSEAAEYYQRSRREPSPKYDYPPSEQHRYSGHQSLELRLSSATREFPDQDEYRASDGKDFDYNYMGPGKPSQSPRLPPHNIPGHGRHWDGYQESSANVRANSHPERVAILESQHPLPPRPDTSKRSVRIKRLQRSPRPAGEFDDGYLNASPNIDANPQRPAARRGASLLDRLQLDNASGPSSASSNSLRDRVEVSMKEPESPISGSQRPLSIAMNDGEGLDGGEMDTRPKGGRGKKRSGKPRRGRRGGPA</sequence>
<feature type="compositionally biased region" description="Polar residues" evidence="1">
    <location>
        <begin position="597"/>
        <end position="611"/>
    </location>
</feature>
<feature type="compositionally biased region" description="Basic and acidic residues" evidence="1">
    <location>
        <begin position="833"/>
        <end position="853"/>
    </location>
</feature>
<dbReference type="PROSITE" id="PS50020">
    <property type="entry name" value="WW_DOMAIN_2"/>
    <property type="match status" value="1"/>
</dbReference>
<evidence type="ECO:0000259" key="2">
    <source>
        <dbReference type="PROSITE" id="PS50020"/>
    </source>
</evidence>
<dbReference type="AlphaFoldDB" id="A0AAW0G049"/>
<dbReference type="CDD" id="cd00201">
    <property type="entry name" value="WW"/>
    <property type="match status" value="1"/>
</dbReference>
<dbReference type="InterPro" id="IPR036020">
    <property type="entry name" value="WW_dom_sf"/>
</dbReference>
<name>A0AAW0G049_9APHY</name>
<feature type="region of interest" description="Disordered" evidence="1">
    <location>
        <begin position="202"/>
        <end position="426"/>
    </location>
</feature>
<feature type="compositionally biased region" description="Basic and acidic residues" evidence="1">
    <location>
        <begin position="877"/>
        <end position="888"/>
    </location>
</feature>
<proteinExistence type="predicted"/>
<feature type="compositionally biased region" description="Polar residues" evidence="1">
    <location>
        <begin position="807"/>
        <end position="827"/>
    </location>
</feature>
<feature type="compositionally biased region" description="Basic and acidic residues" evidence="1">
    <location>
        <begin position="299"/>
        <end position="310"/>
    </location>
</feature>
<feature type="compositionally biased region" description="Polar residues" evidence="1">
    <location>
        <begin position="675"/>
        <end position="688"/>
    </location>
</feature>
<dbReference type="SUPFAM" id="SSF51045">
    <property type="entry name" value="WW domain"/>
    <property type="match status" value="1"/>
</dbReference>
<feature type="compositionally biased region" description="Basic and acidic residues" evidence="1">
    <location>
        <begin position="957"/>
        <end position="984"/>
    </location>
</feature>
<dbReference type="Proteomes" id="UP001385951">
    <property type="component" value="Unassembled WGS sequence"/>
</dbReference>
<dbReference type="EMBL" id="JASBNA010000022">
    <property type="protein sequence ID" value="KAK7685079.1"/>
    <property type="molecule type" value="Genomic_DNA"/>
</dbReference>
<feature type="domain" description="WW" evidence="2">
    <location>
        <begin position="170"/>
        <end position="205"/>
    </location>
</feature>
<feature type="compositionally biased region" description="Basic and acidic residues" evidence="1">
    <location>
        <begin position="365"/>
        <end position="377"/>
    </location>
</feature>
<dbReference type="Gene3D" id="2.20.70.10">
    <property type="match status" value="1"/>
</dbReference>
<keyword evidence="4" id="KW-1185">Reference proteome</keyword>
<feature type="region of interest" description="Disordered" evidence="1">
    <location>
        <begin position="1"/>
        <end position="122"/>
    </location>
</feature>
<feature type="region of interest" description="Disordered" evidence="1">
    <location>
        <begin position="145"/>
        <end position="183"/>
    </location>
</feature>
<gene>
    <name evidence="3" type="ORF">QCA50_011916</name>
</gene>
<feature type="compositionally biased region" description="Polar residues" evidence="1">
    <location>
        <begin position="105"/>
        <end position="114"/>
    </location>
</feature>
<dbReference type="InterPro" id="IPR001202">
    <property type="entry name" value="WW_dom"/>
</dbReference>
<feature type="compositionally biased region" description="Basic and acidic residues" evidence="1">
    <location>
        <begin position="1155"/>
        <end position="1167"/>
    </location>
</feature>
<feature type="compositionally biased region" description="Low complexity" evidence="1">
    <location>
        <begin position="400"/>
        <end position="411"/>
    </location>
</feature>
<feature type="compositionally biased region" description="Basic and acidic residues" evidence="1">
    <location>
        <begin position="1012"/>
        <end position="1028"/>
    </location>
</feature>
<feature type="compositionally biased region" description="Acidic residues" evidence="1">
    <location>
        <begin position="1"/>
        <end position="17"/>
    </location>
</feature>
<feature type="region of interest" description="Disordered" evidence="1">
    <location>
        <begin position="492"/>
        <end position="1217"/>
    </location>
</feature>
<organism evidence="3 4">
    <name type="scientific">Cerrena zonata</name>
    <dbReference type="NCBI Taxonomy" id="2478898"/>
    <lineage>
        <taxon>Eukaryota</taxon>
        <taxon>Fungi</taxon>
        <taxon>Dikarya</taxon>
        <taxon>Basidiomycota</taxon>
        <taxon>Agaricomycotina</taxon>
        <taxon>Agaricomycetes</taxon>
        <taxon>Polyporales</taxon>
        <taxon>Cerrenaceae</taxon>
        <taxon>Cerrena</taxon>
    </lineage>
</organism>
<feature type="compositionally biased region" description="Basic and acidic residues" evidence="1">
    <location>
        <begin position="323"/>
        <end position="340"/>
    </location>
</feature>
<evidence type="ECO:0000256" key="1">
    <source>
        <dbReference type="SAM" id="MobiDB-lite"/>
    </source>
</evidence>
<dbReference type="SMART" id="SM00456">
    <property type="entry name" value="WW"/>
    <property type="match status" value="1"/>
</dbReference>
<feature type="compositionally biased region" description="Pro residues" evidence="1">
    <location>
        <begin position="549"/>
        <end position="560"/>
    </location>
</feature>
<protein>
    <recommendedName>
        <fullName evidence="2">WW domain-containing protein</fullName>
    </recommendedName>
</protein>
<feature type="compositionally biased region" description="Basic and acidic residues" evidence="1">
    <location>
        <begin position="214"/>
        <end position="232"/>
    </location>
</feature>
<feature type="compositionally biased region" description="Low complexity" evidence="1">
    <location>
        <begin position="73"/>
        <end position="83"/>
    </location>
</feature>
<comment type="caution">
    <text evidence="3">The sequence shown here is derived from an EMBL/GenBank/DDBJ whole genome shotgun (WGS) entry which is preliminary data.</text>
</comment>
<evidence type="ECO:0000313" key="3">
    <source>
        <dbReference type="EMBL" id="KAK7685079.1"/>
    </source>
</evidence>
<feature type="compositionally biased region" description="Basic residues" evidence="1">
    <location>
        <begin position="1197"/>
        <end position="1217"/>
    </location>
</feature>
<feature type="compositionally biased region" description="Polar residues" evidence="1">
    <location>
        <begin position="932"/>
        <end position="942"/>
    </location>
</feature>
<feature type="compositionally biased region" description="Polar residues" evidence="1">
    <location>
        <begin position="18"/>
        <end position="32"/>
    </location>
</feature>
<evidence type="ECO:0000313" key="4">
    <source>
        <dbReference type="Proteomes" id="UP001385951"/>
    </source>
</evidence>